<accession>A0A0F9Q3K8</accession>
<comment type="caution">
    <text evidence="2">The sequence shown here is derived from an EMBL/GenBank/DDBJ whole genome shotgun (WGS) entry which is preliminary data.</text>
</comment>
<reference evidence="2" key="1">
    <citation type="journal article" date="2015" name="Nature">
        <title>Complex archaea that bridge the gap between prokaryotes and eukaryotes.</title>
        <authorList>
            <person name="Spang A."/>
            <person name="Saw J.H."/>
            <person name="Jorgensen S.L."/>
            <person name="Zaremba-Niedzwiedzka K."/>
            <person name="Martijn J."/>
            <person name="Lind A.E."/>
            <person name="van Eijk R."/>
            <person name="Schleper C."/>
            <person name="Guy L."/>
            <person name="Ettema T.J."/>
        </authorList>
    </citation>
    <scope>NUCLEOTIDE SEQUENCE</scope>
</reference>
<dbReference type="InterPro" id="IPR013230">
    <property type="entry name" value="Peptidase_M15A_C"/>
</dbReference>
<protein>
    <recommendedName>
        <fullName evidence="1">Peptidase M15A C-terminal domain-containing protein</fullName>
    </recommendedName>
</protein>
<feature type="domain" description="Peptidase M15A C-terminal" evidence="1">
    <location>
        <begin position="22"/>
        <end position="95"/>
    </location>
</feature>
<dbReference type="InterPro" id="IPR009045">
    <property type="entry name" value="Zn_M74/Hedgehog-like"/>
</dbReference>
<dbReference type="SUPFAM" id="SSF55166">
    <property type="entry name" value="Hedgehog/DD-peptidase"/>
    <property type="match status" value="1"/>
</dbReference>
<dbReference type="Pfam" id="PF08291">
    <property type="entry name" value="Peptidase_M15_3"/>
    <property type="match status" value="1"/>
</dbReference>
<name>A0A0F9Q3K8_9ZZZZ</name>
<proteinExistence type="predicted"/>
<sequence length="133" mass="14725">MLDFTLLRHFLTVEFNHPEEMAPAFLLLLDNIRDIADTPFYLTSDYRTPDENKRVGGSSTSLHMAGAAVDFVISPWNSTTLWAVTKAVALVEVAYGATFELKLAHGPSNRHIHLALQKKGAGELILAFETGRL</sequence>
<organism evidence="2">
    <name type="scientific">marine sediment metagenome</name>
    <dbReference type="NCBI Taxonomy" id="412755"/>
    <lineage>
        <taxon>unclassified sequences</taxon>
        <taxon>metagenomes</taxon>
        <taxon>ecological metagenomes</taxon>
    </lineage>
</organism>
<dbReference type="Gene3D" id="3.30.1380.10">
    <property type="match status" value="1"/>
</dbReference>
<dbReference type="EMBL" id="LAZR01005437">
    <property type="protein sequence ID" value="KKM99967.1"/>
    <property type="molecule type" value="Genomic_DNA"/>
</dbReference>
<dbReference type="AlphaFoldDB" id="A0A0F9Q3K8"/>
<evidence type="ECO:0000313" key="2">
    <source>
        <dbReference type="EMBL" id="KKM99967.1"/>
    </source>
</evidence>
<evidence type="ECO:0000259" key="1">
    <source>
        <dbReference type="Pfam" id="PF08291"/>
    </source>
</evidence>
<gene>
    <name evidence="2" type="ORF">LCGC14_1142610</name>
</gene>